<name>A0A1M4SPK6_9BACL</name>
<evidence type="ECO:0000259" key="1">
    <source>
        <dbReference type="PROSITE" id="PS51819"/>
    </source>
</evidence>
<dbReference type="RefSeq" id="WP_139278935.1">
    <property type="nucleotide sequence ID" value="NZ_FQVL01000001.1"/>
</dbReference>
<protein>
    <submittedName>
        <fullName evidence="2">Glyoxalase family protein</fullName>
    </submittedName>
</protein>
<keyword evidence="3" id="KW-1185">Reference proteome</keyword>
<dbReference type="Pfam" id="PF00903">
    <property type="entry name" value="Glyoxalase"/>
    <property type="match status" value="1"/>
</dbReference>
<evidence type="ECO:0000313" key="2">
    <source>
        <dbReference type="EMBL" id="SHE34150.1"/>
    </source>
</evidence>
<dbReference type="InterPro" id="IPR004360">
    <property type="entry name" value="Glyas_Fos-R_dOase_dom"/>
</dbReference>
<organism evidence="2 3">
    <name type="scientific">Seinonella peptonophila</name>
    <dbReference type="NCBI Taxonomy" id="112248"/>
    <lineage>
        <taxon>Bacteria</taxon>
        <taxon>Bacillati</taxon>
        <taxon>Bacillota</taxon>
        <taxon>Bacilli</taxon>
        <taxon>Bacillales</taxon>
        <taxon>Thermoactinomycetaceae</taxon>
        <taxon>Seinonella</taxon>
    </lineage>
</organism>
<dbReference type="STRING" id="112248.SAMN05444392_10177"/>
<sequence>MKLKTAGIHHITAFVYDAQRNVNFYVGVLGLRLIKKTVNFDAPEVYHLYFGDQIGTPGSVITFFPFNQGKRGRIGGGQVGSVTFAIPIGAISFWEDRLKNYDVTYQVIERFDEMYLCFQDPDGVQLELVERADGENSEWSVEGISTIHAIKGLGGAKLYSLSPNKTLGLLQEGLGLERIAEDSNWIRLSSYGALGNIIDLNRNSIERGMGGLGTVHHIAWRTQDQEEHLRWREKILSLGLQPTDQVDRQYFLALYFREPGGILFEISTDSPGFTVDEPIDQLGRNLKLPLWLEPHRNELEQLLPPINVRALEGDQT</sequence>
<dbReference type="AlphaFoldDB" id="A0A1M4SPK6"/>
<dbReference type="SUPFAM" id="SSF54593">
    <property type="entry name" value="Glyoxalase/Bleomycin resistance protein/Dihydroxybiphenyl dioxygenase"/>
    <property type="match status" value="1"/>
</dbReference>
<dbReference type="PANTHER" id="PTHR36110:SF2">
    <property type="entry name" value="RING-CLEAVING DIOXYGENASE MHQE-RELATED"/>
    <property type="match status" value="1"/>
</dbReference>
<dbReference type="Gene3D" id="3.10.180.10">
    <property type="entry name" value="2,3-Dihydroxybiphenyl 1,2-Dioxygenase, domain 1"/>
    <property type="match status" value="2"/>
</dbReference>
<dbReference type="OrthoDB" id="9785698at2"/>
<dbReference type="InterPro" id="IPR052537">
    <property type="entry name" value="Extradiol_RC_dioxygenase"/>
</dbReference>
<reference evidence="2 3" key="1">
    <citation type="submission" date="2016-11" db="EMBL/GenBank/DDBJ databases">
        <authorList>
            <person name="Jaros S."/>
            <person name="Januszkiewicz K."/>
            <person name="Wedrychowicz H."/>
        </authorList>
    </citation>
    <scope>NUCLEOTIDE SEQUENCE [LARGE SCALE GENOMIC DNA]</scope>
    <source>
        <strain evidence="2 3">DSM 44666</strain>
    </source>
</reference>
<accession>A0A1M4SPK6</accession>
<feature type="domain" description="VOC" evidence="1">
    <location>
        <begin position="152"/>
        <end position="269"/>
    </location>
</feature>
<gene>
    <name evidence="2" type="ORF">SAMN05444392_10177</name>
</gene>
<dbReference type="Proteomes" id="UP000184476">
    <property type="component" value="Unassembled WGS sequence"/>
</dbReference>
<feature type="domain" description="VOC" evidence="1">
    <location>
        <begin position="7"/>
        <end position="131"/>
    </location>
</feature>
<dbReference type="InterPro" id="IPR037523">
    <property type="entry name" value="VOC_core"/>
</dbReference>
<dbReference type="PROSITE" id="PS51819">
    <property type="entry name" value="VOC"/>
    <property type="match status" value="2"/>
</dbReference>
<dbReference type="InterPro" id="IPR029068">
    <property type="entry name" value="Glyas_Bleomycin-R_OHBP_Dase"/>
</dbReference>
<proteinExistence type="predicted"/>
<evidence type="ECO:0000313" key="3">
    <source>
        <dbReference type="Proteomes" id="UP000184476"/>
    </source>
</evidence>
<dbReference type="EMBL" id="FQVL01000001">
    <property type="protein sequence ID" value="SHE34150.1"/>
    <property type="molecule type" value="Genomic_DNA"/>
</dbReference>
<dbReference type="PANTHER" id="PTHR36110">
    <property type="entry name" value="RING-CLEAVING DIOXYGENASE MHQE-RELATED"/>
    <property type="match status" value="1"/>
</dbReference>